<dbReference type="InterPro" id="IPR058498">
    <property type="entry name" value="DUF8185"/>
</dbReference>
<sequence>MASETVVLTDQETVADLGTFFARARSIDDGAVLAQAAGNVLAFYVPVLFPENLGDAVPTILGMRAVALGGPASAEGVYPIAAMTDRLARMEGKSLELVMPPAEVGAPWAGRQVPRGGWERLAVLEDDVLLARAAEGMGAVAQALPENAGKPVLATVRSRIWATPMRDVPVSMPLGMAFGAQTLGFLRPGASSVLFGSGGWLRLSSSGGHVLARQGGILG</sequence>
<feature type="domain" description="DUF8010" evidence="1">
    <location>
        <begin position="1"/>
        <end position="110"/>
    </location>
</feature>
<dbReference type="Proteomes" id="UP001296993">
    <property type="component" value="Unassembled WGS sequence"/>
</dbReference>
<proteinExistence type="predicted"/>
<accession>A0ABS4XDD8</accession>
<keyword evidence="4" id="KW-1185">Reference proteome</keyword>
<feature type="domain" description="DUF8185" evidence="2">
    <location>
        <begin position="114"/>
        <end position="215"/>
    </location>
</feature>
<comment type="caution">
    <text evidence="3">The sequence shown here is derived from an EMBL/GenBank/DDBJ whole genome shotgun (WGS) entry which is preliminary data.</text>
</comment>
<organism evidence="3 4">
    <name type="scientific">Paeniglutamicibacter kerguelensis</name>
    <dbReference type="NCBI Taxonomy" id="254788"/>
    <lineage>
        <taxon>Bacteria</taxon>
        <taxon>Bacillati</taxon>
        <taxon>Actinomycetota</taxon>
        <taxon>Actinomycetes</taxon>
        <taxon>Micrococcales</taxon>
        <taxon>Micrococcaceae</taxon>
        <taxon>Paeniglutamicibacter</taxon>
    </lineage>
</organism>
<dbReference type="RefSeq" id="WP_209997316.1">
    <property type="nucleotide sequence ID" value="NZ_BAAAJY010000002.1"/>
</dbReference>
<evidence type="ECO:0000259" key="2">
    <source>
        <dbReference type="Pfam" id="PF26572"/>
    </source>
</evidence>
<evidence type="ECO:0000259" key="1">
    <source>
        <dbReference type="Pfam" id="PF26035"/>
    </source>
</evidence>
<gene>
    <name evidence="3" type="ORF">JOF47_001929</name>
</gene>
<evidence type="ECO:0000313" key="4">
    <source>
        <dbReference type="Proteomes" id="UP001296993"/>
    </source>
</evidence>
<reference evidence="3 4" key="1">
    <citation type="submission" date="2021-03" db="EMBL/GenBank/DDBJ databases">
        <title>Sequencing the genomes of 1000 actinobacteria strains.</title>
        <authorList>
            <person name="Klenk H.-P."/>
        </authorList>
    </citation>
    <scope>NUCLEOTIDE SEQUENCE [LARGE SCALE GENOMIC DNA]</scope>
    <source>
        <strain evidence="3 4">DSM 15797</strain>
    </source>
</reference>
<dbReference type="Pfam" id="PF26572">
    <property type="entry name" value="DUF8185"/>
    <property type="match status" value="1"/>
</dbReference>
<name>A0ABS4XDD8_9MICC</name>
<dbReference type="InterPro" id="IPR058323">
    <property type="entry name" value="DUF8010"/>
</dbReference>
<evidence type="ECO:0000313" key="3">
    <source>
        <dbReference type="EMBL" id="MBP2386418.1"/>
    </source>
</evidence>
<dbReference type="EMBL" id="JAGIOF010000001">
    <property type="protein sequence ID" value="MBP2386418.1"/>
    <property type="molecule type" value="Genomic_DNA"/>
</dbReference>
<dbReference type="Pfam" id="PF26035">
    <property type="entry name" value="DUF8010"/>
    <property type="match status" value="1"/>
</dbReference>
<protein>
    <submittedName>
        <fullName evidence="3">Uncharacterized protein</fullName>
    </submittedName>
</protein>